<evidence type="ECO:0000256" key="4">
    <source>
        <dbReference type="ARBA" id="ARBA00022563"/>
    </source>
</evidence>
<dbReference type="SUPFAM" id="SSF53597">
    <property type="entry name" value="Dihydrofolate reductase-like"/>
    <property type="match status" value="1"/>
</dbReference>
<comment type="similarity">
    <text evidence="2 8">Belongs to the dihydrofolate reductase family.</text>
</comment>
<dbReference type="Gene3D" id="3.40.430.10">
    <property type="entry name" value="Dihydrofolate Reductase, subunit A"/>
    <property type="match status" value="1"/>
</dbReference>
<dbReference type="InterPro" id="IPR012259">
    <property type="entry name" value="DHFR"/>
</dbReference>
<dbReference type="Pfam" id="PF00186">
    <property type="entry name" value="DHFR_1"/>
    <property type="match status" value="1"/>
</dbReference>
<dbReference type="PRINTS" id="PR00070">
    <property type="entry name" value="DHFR"/>
</dbReference>
<evidence type="ECO:0000256" key="2">
    <source>
        <dbReference type="ARBA" id="ARBA00009539"/>
    </source>
</evidence>
<name>A0ABW8U3S0_9GAMM</name>
<dbReference type="RefSeq" id="WP_407068595.1">
    <property type="nucleotide sequence ID" value="NZ_JBJJXE010000002.1"/>
</dbReference>
<accession>A0ABW8U3S0</accession>
<dbReference type="PIRSF" id="PIRSF000194">
    <property type="entry name" value="DHFR"/>
    <property type="match status" value="1"/>
</dbReference>
<evidence type="ECO:0000256" key="8">
    <source>
        <dbReference type="PIRNR" id="PIRNR000194"/>
    </source>
</evidence>
<keyword evidence="5 8" id="KW-0521">NADP</keyword>
<dbReference type="Proteomes" id="UP001624684">
    <property type="component" value="Unassembled WGS sequence"/>
</dbReference>
<comment type="pathway">
    <text evidence="1 8">Cofactor biosynthesis; tetrahydrofolate biosynthesis; 5,6,7,8-tetrahydrofolate from 7,8-dihydrofolate: step 1/1.</text>
</comment>
<keyword evidence="6 8" id="KW-0560">Oxidoreductase</keyword>
<dbReference type="PANTHER" id="PTHR48069">
    <property type="entry name" value="DIHYDROFOLATE REDUCTASE"/>
    <property type="match status" value="1"/>
</dbReference>
<organism evidence="10 11">
    <name type="scientific">Moraxella oculi</name>
    <dbReference type="NCBI Taxonomy" id="2940516"/>
    <lineage>
        <taxon>Bacteria</taxon>
        <taxon>Pseudomonadati</taxon>
        <taxon>Pseudomonadota</taxon>
        <taxon>Gammaproteobacteria</taxon>
        <taxon>Moraxellales</taxon>
        <taxon>Moraxellaceae</taxon>
        <taxon>Moraxella</taxon>
    </lineage>
</organism>
<keyword evidence="11" id="KW-1185">Reference proteome</keyword>
<reference evidence="10 11" key="1">
    <citation type="submission" date="2024-11" db="EMBL/GenBank/DDBJ databases">
        <title>First Report of Moraxella oculi in Brazil in an Infectious Bovine Keratoconjunctivitis Outbreak.</title>
        <authorList>
            <person name="Carvalho C.V."/>
            <person name="Domingues R."/>
            <person name="Coutinho C."/>
            <person name="Honorio N.T.B.S."/>
            <person name="Faza D.R.L.R."/>
            <person name="Carvalho W.A."/>
            <person name="Machado A.B.F."/>
            <person name="Martins M.F."/>
            <person name="Gaspar E.B."/>
        </authorList>
    </citation>
    <scope>NUCLEOTIDE SEQUENCE [LARGE SCALE GENOMIC DNA]</scope>
    <source>
        <strain evidence="10 11">2117LE</strain>
    </source>
</reference>
<evidence type="ECO:0000256" key="5">
    <source>
        <dbReference type="ARBA" id="ARBA00022857"/>
    </source>
</evidence>
<evidence type="ECO:0000313" key="11">
    <source>
        <dbReference type="Proteomes" id="UP001624684"/>
    </source>
</evidence>
<evidence type="ECO:0000259" key="9">
    <source>
        <dbReference type="PROSITE" id="PS51330"/>
    </source>
</evidence>
<comment type="function">
    <text evidence="7 8">Key enzyme in folate metabolism. Catalyzes an essential reaction for de novo glycine and purine synthesis, and for DNA precursor synthesis.</text>
</comment>
<evidence type="ECO:0000256" key="1">
    <source>
        <dbReference type="ARBA" id="ARBA00004903"/>
    </source>
</evidence>
<sequence>MTLSDISQHLHAQNITLVHVVAFDNNHCIGKDNTLAWHIPEDLKHFKQLTTNGVVVMGRKTFESIGRPLPNRINWVITRDEHWTADGVKVAHNLENALKMAADDCDCGKLFIIGGGEIYRQTLPIADVLQITRVDLDIQGDAFFPTIPQMFKLIDSKSGVSHDQNIGFAFETYAR</sequence>
<comment type="catalytic activity">
    <reaction evidence="8">
        <text>(6S)-5,6,7,8-tetrahydrofolate + NADP(+) = 7,8-dihydrofolate + NADPH + H(+)</text>
        <dbReference type="Rhea" id="RHEA:15009"/>
        <dbReference type="ChEBI" id="CHEBI:15378"/>
        <dbReference type="ChEBI" id="CHEBI:57451"/>
        <dbReference type="ChEBI" id="CHEBI:57453"/>
        <dbReference type="ChEBI" id="CHEBI:57783"/>
        <dbReference type="ChEBI" id="CHEBI:58349"/>
        <dbReference type="EC" id="1.5.1.3"/>
    </reaction>
</comment>
<dbReference type="GO" id="GO:0004146">
    <property type="term" value="F:dihydrofolate reductase activity"/>
    <property type="evidence" value="ECO:0007669"/>
    <property type="project" value="UniProtKB-EC"/>
</dbReference>
<gene>
    <name evidence="10" type="ORF">ACJHVH_02085</name>
</gene>
<comment type="caution">
    <text evidence="10">The sequence shown here is derived from an EMBL/GenBank/DDBJ whole genome shotgun (WGS) entry which is preliminary data.</text>
</comment>
<evidence type="ECO:0000256" key="3">
    <source>
        <dbReference type="ARBA" id="ARBA00012856"/>
    </source>
</evidence>
<keyword evidence="4 8" id="KW-0554">One-carbon metabolism</keyword>
<dbReference type="CDD" id="cd00209">
    <property type="entry name" value="DHFR"/>
    <property type="match status" value="1"/>
</dbReference>
<dbReference type="InterPro" id="IPR001796">
    <property type="entry name" value="DHFR_dom"/>
</dbReference>
<dbReference type="EC" id="1.5.1.3" evidence="3 8"/>
<feature type="domain" description="DHFR" evidence="9">
    <location>
        <begin position="16"/>
        <end position="175"/>
    </location>
</feature>
<evidence type="ECO:0000256" key="7">
    <source>
        <dbReference type="ARBA" id="ARBA00025067"/>
    </source>
</evidence>
<evidence type="ECO:0000256" key="6">
    <source>
        <dbReference type="ARBA" id="ARBA00023002"/>
    </source>
</evidence>
<protein>
    <recommendedName>
        <fullName evidence="3 8">Dihydrofolate reductase</fullName>
        <ecNumber evidence="3 8">1.5.1.3</ecNumber>
    </recommendedName>
</protein>
<dbReference type="InterPro" id="IPR024072">
    <property type="entry name" value="DHFR-like_dom_sf"/>
</dbReference>
<proteinExistence type="inferred from homology"/>
<dbReference type="PANTHER" id="PTHR48069:SF3">
    <property type="entry name" value="DIHYDROFOLATE REDUCTASE"/>
    <property type="match status" value="1"/>
</dbReference>
<dbReference type="PROSITE" id="PS51330">
    <property type="entry name" value="DHFR_2"/>
    <property type="match status" value="1"/>
</dbReference>
<dbReference type="EMBL" id="JBJJXE010000002">
    <property type="protein sequence ID" value="MFL1731793.1"/>
    <property type="molecule type" value="Genomic_DNA"/>
</dbReference>
<evidence type="ECO:0000313" key="10">
    <source>
        <dbReference type="EMBL" id="MFL1731793.1"/>
    </source>
</evidence>